<dbReference type="RefSeq" id="WP_092050821.1">
    <property type="nucleotide sequence ID" value="NZ_FNZF01000002.1"/>
</dbReference>
<evidence type="ECO:0008006" key="3">
    <source>
        <dbReference type="Google" id="ProtNLM"/>
    </source>
</evidence>
<dbReference type="STRING" id="426757.SAMN04488127_1060"/>
<dbReference type="Gene3D" id="3.30.70.270">
    <property type="match status" value="1"/>
</dbReference>
<reference evidence="2" key="1">
    <citation type="submission" date="2016-10" db="EMBL/GenBank/DDBJ databases">
        <authorList>
            <person name="Varghese N."/>
            <person name="Submissions S."/>
        </authorList>
    </citation>
    <scope>NUCLEOTIDE SEQUENCE [LARGE SCALE GENOMIC DNA]</scope>
    <source>
        <strain evidence="2">CGMCC 1.6763</strain>
    </source>
</reference>
<proteinExistence type="predicted"/>
<accession>A0A1H6WL38</accession>
<dbReference type="Proteomes" id="UP000199200">
    <property type="component" value="Unassembled WGS sequence"/>
</dbReference>
<sequence length="433" mass="49214">MFRIGVVGPEKSVERIVGVAREIEQEIELVPHPYEEVKEVADIVSRHDRQVDYWLLSGFIPYQVAKKLMPAADRLVYIYSTESSIYKSFMELVYAQGKLLERISIDMIPSTNIGEGESLETLKATVQELFVETVGSDTESEELLRFHLDLWEEGKIDGALTCYPTVREALEKAKVPVKLMSPTRIEIFQTLRIFFEKVKTSYYKDTQIGVEKIEIKDFDVIKEKMEKTYQVQYLELRLKETLIQLCEKIDGSLVDEGNGRYSIFSSRGAIERELQALKDKARYLSLEADTPVAVGIGFGSTVLAAEIHAHRALQTSKKEDSQEIVIIQDDGTLIESAGEAEELAYAYRTDDQDILGKLREAKISVKTYKKVEALVQKMGWHQFTTKDLAANLQMTERNAQRIVADLCDAGLAENVGEEAQHTRGRPNKIYRLK</sequence>
<keyword evidence="2" id="KW-1185">Reference proteome</keyword>
<dbReference type="OrthoDB" id="4986073at2"/>
<evidence type="ECO:0000313" key="2">
    <source>
        <dbReference type="Proteomes" id="UP000199200"/>
    </source>
</evidence>
<name>A0A1H6WL38_9BACL</name>
<dbReference type="AlphaFoldDB" id="A0A1H6WL38"/>
<dbReference type="InterPro" id="IPR043128">
    <property type="entry name" value="Rev_trsase/Diguanyl_cyclase"/>
</dbReference>
<dbReference type="EMBL" id="FNZF01000002">
    <property type="protein sequence ID" value="SEJ13202.1"/>
    <property type="molecule type" value="Genomic_DNA"/>
</dbReference>
<protein>
    <recommendedName>
        <fullName evidence="3">Transcriptional regulator</fullName>
    </recommendedName>
</protein>
<gene>
    <name evidence="1" type="ORF">SAMN04488127_1060</name>
</gene>
<evidence type="ECO:0000313" key="1">
    <source>
        <dbReference type="EMBL" id="SEJ13202.1"/>
    </source>
</evidence>
<organism evidence="1 2">
    <name type="scientific">Bhargavaea ginsengi</name>
    <dbReference type="NCBI Taxonomy" id="426757"/>
    <lineage>
        <taxon>Bacteria</taxon>
        <taxon>Bacillati</taxon>
        <taxon>Bacillota</taxon>
        <taxon>Bacilli</taxon>
        <taxon>Bacillales</taxon>
        <taxon>Caryophanaceae</taxon>
        <taxon>Bhargavaea</taxon>
    </lineage>
</organism>